<evidence type="ECO:0000313" key="3">
    <source>
        <dbReference type="Proteomes" id="UP000324897"/>
    </source>
</evidence>
<sequence>MSGVTSLGWQIQNQRHLHGLLLLGGFQDTCPELPSHRSHPRFPEIQELLSGVQVTPAEVSETLLRSEDIDVALRVLADFLREKKKQELQEGIDVAASIDENGHTMR</sequence>
<dbReference type="InterPro" id="IPR058017">
    <property type="entry name" value="At3g28540-like_C"/>
</dbReference>
<dbReference type="Gramene" id="TVU38855">
    <property type="protein sequence ID" value="TVU38855"/>
    <property type="gene ID" value="EJB05_12249"/>
</dbReference>
<proteinExistence type="predicted"/>
<dbReference type="Proteomes" id="UP000324897">
    <property type="component" value="Chromosome 4"/>
</dbReference>
<protein>
    <recommendedName>
        <fullName evidence="1">AAA+ ATPase At3g28540-like C-terminal domain-containing protein</fullName>
    </recommendedName>
</protein>
<keyword evidence="3" id="KW-1185">Reference proteome</keyword>
<dbReference type="OrthoDB" id="676321at2759"/>
<accession>A0A5J9VTH7</accession>
<feature type="non-terminal residue" evidence="2">
    <location>
        <position position="1"/>
    </location>
</feature>
<organism evidence="2 3">
    <name type="scientific">Eragrostis curvula</name>
    <name type="common">weeping love grass</name>
    <dbReference type="NCBI Taxonomy" id="38414"/>
    <lineage>
        <taxon>Eukaryota</taxon>
        <taxon>Viridiplantae</taxon>
        <taxon>Streptophyta</taxon>
        <taxon>Embryophyta</taxon>
        <taxon>Tracheophyta</taxon>
        <taxon>Spermatophyta</taxon>
        <taxon>Magnoliopsida</taxon>
        <taxon>Liliopsida</taxon>
        <taxon>Poales</taxon>
        <taxon>Poaceae</taxon>
        <taxon>PACMAD clade</taxon>
        <taxon>Chloridoideae</taxon>
        <taxon>Eragrostideae</taxon>
        <taxon>Eragrostidinae</taxon>
        <taxon>Eragrostis</taxon>
    </lineage>
</organism>
<dbReference type="AlphaFoldDB" id="A0A5J9VTH7"/>
<name>A0A5J9VTH7_9POAL</name>
<dbReference type="Pfam" id="PF25568">
    <property type="entry name" value="AAA_lid_At3g28540"/>
    <property type="match status" value="1"/>
</dbReference>
<feature type="domain" description="AAA+ ATPase At3g28540-like C-terminal" evidence="1">
    <location>
        <begin position="37"/>
        <end position="87"/>
    </location>
</feature>
<comment type="caution">
    <text evidence="2">The sequence shown here is derived from an EMBL/GenBank/DDBJ whole genome shotgun (WGS) entry which is preliminary data.</text>
</comment>
<dbReference type="EMBL" id="RWGY01000007">
    <property type="protein sequence ID" value="TVU38855.1"/>
    <property type="molecule type" value="Genomic_DNA"/>
</dbReference>
<dbReference type="Gene3D" id="6.10.280.40">
    <property type="match status" value="1"/>
</dbReference>
<gene>
    <name evidence="2" type="ORF">EJB05_12249</name>
</gene>
<evidence type="ECO:0000259" key="1">
    <source>
        <dbReference type="Pfam" id="PF25568"/>
    </source>
</evidence>
<reference evidence="2 3" key="1">
    <citation type="journal article" date="2019" name="Sci. Rep.">
        <title>A high-quality genome of Eragrostis curvula grass provides insights into Poaceae evolution and supports new strategies to enhance forage quality.</title>
        <authorList>
            <person name="Carballo J."/>
            <person name="Santos B.A.C.M."/>
            <person name="Zappacosta D."/>
            <person name="Garbus I."/>
            <person name="Selva J.P."/>
            <person name="Gallo C.A."/>
            <person name="Diaz A."/>
            <person name="Albertini E."/>
            <person name="Caccamo M."/>
            <person name="Echenique V."/>
        </authorList>
    </citation>
    <scope>NUCLEOTIDE SEQUENCE [LARGE SCALE GENOMIC DNA]</scope>
    <source>
        <strain evidence="3">cv. Victoria</strain>
        <tissue evidence="2">Leaf</tissue>
    </source>
</reference>
<evidence type="ECO:0000313" key="2">
    <source>
        <dbReference type="EMBL" id="TVU38855.1"/>
    </source>
</evidence>